<reference evidence="1" key="1">
    <citation type="journal article" date="2011" name="Plant Physiol.">
        <title>Comprehensive sequence analysis of 24,783 barley full-length cDNAs derived from 12 clone libraries.</title>
        <authorList>
            <person name="Matsumoto T."/>
            <person name="Tanaka T."/>
            <person name="Sakai H."/>
            <person name="Amano N."/>
            <person name="Kanamori H."/>
            <person name="Kurita K."/>
            <person name="Kikuta A."/>
            <person name="Kamiya K."/>
            <person name="Yamamoto M."/>
            <person name="Ikawa H."/>
            <person name="Fujii N."/>
            <person name="Hori K."/>
            <person name="Itoh T."/>
            <person name="Sato K."/>
        </authorList>
    </citation>
    <scope>NUCLEOTIDE SEQUENCE</scope>
</reference>
<sequence length="84" mass="9782">MHVVHISECVDKTLLGHHILCLLWMVLEMELENLNLIFLHLLYLLKVFRICPRYRSMDIEGISCFNKSGRAFSVFRSNKGFPSG</sequence>
<accession>F2D7Y5</accession>
<dbReference type="EMBL" id="AK359997">
    <property type="protein sequence ID" value="BAJ91206.1"/>
    <property type="molecule type" value="mRNA"/>
</dbReference>
<organism evidence="1">
    <name type="scientific">Hordeum vulgare subsp. vulgare</name>
    <name type="common">Domesticated barley</name>
    <dbReference type="NCBI Taxonomy" id="112509"/>
    <lineage>
        <taxon>Eukaryota</taxon>
        <taxon>Viridiplantae</taxon>
        <taxon>Streptophyta</taxon>
        <taxon>Embryophyta</taxon>
        <taxon>Tracheophyta</taxon>
        <taxon>Spermatophyta</taxon>
        <taxon>Magnoliopsida</taxon>
        <taxon>Liliopsida</taxon>
        <taxon>Poales</taxon>
        <taxon>Poaceae</taxon>
        <taxon>BOP clade</taxon>
        <taxon>Pooideae</taxon>
        <taxon>Triticodae</taxon>
        <taxon>Triticeae</taxon>
        <taxon>Hordeinae</taxon>
        <taxon>Hordeum</taxon>
    </lineage>
</organism>
<dbReference type="AlphaFoldDB" id="F2D7Y5"/>
<proteinExistence type="evidence at transcript level"/>
<protein>
    <submittedName>
        <fullName evidence="1">Predicted protein</fullName>
    </submittedName>
</protein>
<evidence type="ECO:0000313" key="1">
    <source>
        <dbReference type="EMBL" id="BAJ91206.1"/>
    </source>
</evidence>
<name>F2D7Y5_HORVV</name>